<organism evidence="2 3">
    <name type="scientific">Caerostris extrusa</name>
    <name type="common">Bark spider</name>
    <name type="synonym">Caerostris bankana</name>
    <dbReference type="NCBI Taxonomy" id="172846"/>
    <lineage>
        <taxon>Eukaryota</taxon>
        <taxon>Metazoa</taxon>
        <taxon>Ecdysozoa</taxon>
        <taxon>Arthropoda</taxon>
        <taxon>Chelicerata</taxon>
        <taxon>Arachnida</taxon>
        <taxon>Araneae</taxon>
        <taxon>Araneomorphae</taxon>
        <taxon>Entelegynae</taxon>
        <taxon>Araneoidea</taxon>
        <taxon>Araneidae</taxon>
        <taxon>Caerostris</taxon>
    </lineage>
</organism>
<protein>
    <submittedName>
        <fullName evidence="2">Uncharacterized protein</fullName>
    </submittedName>
</protein>
<proteinExistence type="predicted"/>
<comment type="caution">
    <text evidence="2">The sequence shown here is derived from an EMBL/GenBank/DDBJ whole genome shotgun (WGS) entry which is preliminary data.</text>
</comment>
<sequence>MLTGMKVSTVTQCGSLEHRALDLYQADIEIFPISRPPPNEIHSPPPKTTPGRCFSESKQDALPFLEYSFRCRLQHSVRNAPLLPQSIAQIFGNSC</sequence>
<dbReference type="Proteomes" id="UP001054945">
    <property type="component" value="Unassembled WGS sequence"/>
</dbReference>
<feature type="region of interest" description="Disordered" evidence="1">
    <location>
        <begin position="34"/>
        <end position="54"/>
    </location>
</feature>
<gene>
    <name evidence="2" type="ORF">CEXT_140211</name>
</gene>
<name>A0AAV4XR33_CAEEX</name>
<evidence type="ECO:0000313" key="2">
    <source>
        <dbReference type="EMBL" id="GIY96153.1"/>
    </source>
</evidence>
<reference evidence="2 3" key="1">
    <citation type="submission" date="2021-06" db="EMBL/GenBank/DDBJ databases">
        <title>Caerostris extrusa draft genome.</title>
        <authorList>
            <person name="Kono N."/>
            <person name="Arakawa K."/>
        </authorList>
    </citation>
    <scope>NUCLEOTIDE SEQUENCE [LARGE SCALE GENOMIC DNA]</scope>
</reference>
<feature type="compositionally biased region" description="Pro residues" evidence="1">
    <location>
        <begin position="34"/>
        <end position="48"/>
    </location>
</feature>
<dbReference type="AlphaFoldDB" id="A0AAV4XR33"/>
<evidence type="ECO:0000256" key="1">
    <source>
        <dbReference type="SAM" id="MobiDB-lite"/>
    </source>
</evidence>
<evidence type="ECO:0000313" key="3">
    <source>
        <dbReference type="Proteomes" id="UP001054945"/>
    </source>
</evidence>
<keyword evidence="3" id="KW-1185">Reference proteome</keyword>
<dbReference type="EMBL" id="BPLR01018016">
    <property type="protein sequence ID" value="GIY96153.1"/>
    <property type="molecule type" value="Genomic_DNA"/>
</dbReference>
<accession>A0AAV4XR33</accession>